<keyword evidence="2" id="KW-1185">Reference proteome</keyword>
<gene>
    <name evidence="1" type="ORF">GGI15_003182</name>
</gene>
<sequence>MPENLRHTYRHLLREINRQFTRVNGSRAWASQLRLEWQRPANADASATRSVAAQNVLTYLANSRKYKDLLAEFNPKMPEGDRIQRTARRVGLETPKSFSDQ</sequence>
<dbReference type="PANTHER" id="PTHR28015">
    <property type="entry name" value="ATP SYNTHASE ASSEMBLY FACTOR FMC1, MITOCHONDRIAL"/>
    <property type="match status" value="1"/>
</dbReference>
<dbReference type="InterPro" id="IPR039196">
    <property type="entry name" value="Fmc1"/>
</dbReference>
<proteinExistence type="predicted"/>
<dbReference type="OrthoDB" id="15893at2759"/>
<dbReference type="PANTHER" id="PTHR28015:SF1">
    <property type="entry name" value="ATP SYNTHASE ASSEMBLY FACTOR FMC1, MITOCHONDRIAL"/>
    <property type="match status" value="1"/>
</dbReference>
<dbReference type="AlphaFoldDB" id="A0A9W8H9U7"/>
<dbReference type="GO" id="GO:0033615">
    <property type="term" value="P:mitochondrial proton-transporting ATP synthase complex assembly"/>
    <property type="evidence" value="ECO:0007669"/>
    <property type="project" value="InterPro"/>
</dbReference>
<evidence type="ECO:0000313" key="2">
    <source>
        <dbReference type="Proteomes" id="UP001140172"/>
    </source>
</evidence>
<protein>
    <submittedName>
        <fullName evidence="1">Uncharacterized protein</fullName>
    </submittedName>
</protein>
<dbReference type="EMBL" id="JANBUM010000205">
    <property type="protein sequence ID" value="KAJ2781584.1"/>
    <property type="molecule type" value="Genomic_DNA"/>
</dbReference>
<dbReference type="Proteomes" id="UP001140172">
    <property type="component" value="Unassembled WGS sequence"/>
</dbReference>
<name>A0A9W8H9U7_9FUNG</name>
<dbReference type="GO" id="GO:0005759">
    <property type="term" value="C:mitochondrial matrix"/>
    <property type="evidence" value="ECO:0007669"/>
    <property type="project" value="TreeGrafter"/>
</dbReference>
<evidence type="ECO:0000313" key="1">
    <source>
        <dbReference type="EMBL" id="KAJ2781584.1"/>
    </source>
</evidence>
<comment type="caution">
    <text evidence="1">The sequence shown here is derived from an EMBL/GenBank/DDBJ whole genome shotgun (WGS) entry which is preliminary data.</text>
</comment>
<reference evidence="1" key="1">
    <citation type="submission" date="2022-07" db="EMBL/GenBank/DDBJ databases">
        <title>Phylogenomic reconstructions and comparative analyses of Kickxellomycotina fungi.</title>
        <authorList>
            <person name="Reynolds N.K."/>
            <person name="Stajich J.E."/>
            <person name="Barry K."/>
            <person name="Grigoriev I.V."/>
            <person name="Crous P."/>
            <person name="Smith M.E."/>
        </authorList>
    </citation>
    <scope>NUCLEOTIDE SEQUENCE</scope>
    <source>
        <strain evidence="1">BCRC 34489</strain>
    </source>
</reference>
<organism evidence="1 2">
    <name type="scientific">Coemansia interrupta</name>
    <dbReference type="NCBI Taxonomy" id="1126814"/>
    <lineage>
        <taxon>Eukaryota</taxon>
        <taxon>Fungi</taxon>
        <taxon>Fungi incertae sedis</taxon>
        <taxon>Zoopagomycota</taxon>
        <taxon>Kickxellomycotina</taxon>
        <taxon>Kickxellomycetes</taxon>
        <taxon>Kickxellales</taxon>
        <taxon>Kickxellaceae</taxon>
        <taxon>Coemansia</taxon>
    </lineage>
</organism>
<accession>A0A9W8H9U7</accession>
<dbReference type="Pfam" id="PF13233">
    <property type="entry name" value="Complex1_LYR_2"/>
    <property type="match status" value="1"/>
</dbReference>